<name>A0ABV2L2B8_9HYPH</name>
<dbReference type="InterPro" id="IPR011251">
    <property type="entry name" value="Luciferase-like_dom"/>
</dbReference>
<dbReference type="InterPro" id="IPR016215">
    <property type="entry name" value="NTA_MOA"/>
</dbReference>
<protein>
    <submittedName>
        <fullName evidence="8">FMN-dependent oxidoreductase (Nitrilotriacetate monooxygenase family)</fullName>
    </submittedName>
</protein>
<keyword evidence="4 8" id="KW-0503">Monooxygenase</keyword>
<dbReference type="PIRSF" id="PIRSF000337">
    <property type="entry name" value="NTA_MOA"/>
    <property type="match status" value="1"/>
</dbReference>
<proteinExistence type="inferred from homology"/>
<evidence type="ECO:0000259" key="7">
    <source>
        <dbReference type="Pfam" id="PF00296"/>
    </source>
</evidence>
<feature type="region of interest" description="Disordered" evidence="6">
    <location>
        <begin position="432"/>
        <end position="454"/>
    </location>
</feature>
<keyword evidence="1" id="KW-0285">Flavoprotein</keyword>
<gene>
    <name evidence="8" type="ORF">ABID43_001492</name>
</gene>
<dbReference type="Gene3D" id="3.20.20.30">
    <property type="entry name" value="Luciferase-like domain"/>
    <property type="match status" value="1"/>
</dbReference>
<reference evidence="8 9" key="1">
    <citation type="submission" date="2024-06" db="EMBL/GenBank/DDBJ databases">
        <title>Genomic Encyclopedia of Type Strains, Phase IV (KMG-IV): sequencing the most valuable type-strain genomes for metagenomic binning, comparative biology and taxonomic classification.</title>
        <authorList>
            <person name="Goeker M."/>
        </authorList>
    </citation>
    <scope>NUCLEOTIDE SEQUENCE [LARGE SCALE GENOMIC DNA]</scope>
    <source>
        <strain evidence="8 9">DSM 21331</strain>
    </source>
</reference>
<evidence type="ECO:0000313" key="9">
    <source>
        <dbReference type="Proteomes" id="UP001549145"/>
    </source>
</evidence>
<dbReference type="PANTHER" id="PTHR30011">
    <property type="entry name" value="ALKANESULFONATE MONOOXYGENASE-RELATED"/>
    <property type="match status" value="1"/>
</dbReference>
<dbReference type="GO" id="GO:0004497">
    <property type="term" value="F:monooxygenase activity"/>
    <property type="evidence" value="ECO:0007669"/>
    <property type="project" value="UniProtKB-KW"/>
</dbReference>
<sequence>MPARSDRMRLGAFLYPGGHHVAAWRHPSAQADAGVNAAHYRRIARTAEAAKFDLIFLADGVAVRGEDIDALSRTAIRYVGQFEPLTLLSHLAAVTERIGLVATASTTYNEPFHVARKFASLDHLSEGRAGWNLVTSADPREAWNFSRESHLAHAHRYTRAEEFVDVVRGLWDSYADDAFVRDRESGRFFDPDRLHLLAHEGAHFSVRGPLNVPRPPQGHPVVVQAGSSEAGKALAARTAEIVFTAQTSLEDATAFYADVKGRMAGFGRDPDHLKIMPGAFPVVGRTESEAQDRYGELQDLIHPVVGRSLLEQLAGADLSAYPDDALVPDLPETEGGKSRQALMLTLARREKLTIRELYLRIAGARGHWTLVGTPSRIADALQERFEAHGADGFNIMPPTLPGGLDDFATLVIPELQRRGLFRRDYEGRTLRENLGLPRPPHRHPAAAIRAPAAP</sequence>
<evidence type="ECO:0000256" key="2">
    <source>
        <dbReference type="ARBA" id="ARBA00022643"/>
    </source>
</evidence>
<dbReference type="NCBIfam" id="TIGR03860">
    <property type="entry name" value="FMN_nitrolo"/>
    <property type="match status" value="1"/>
</dbReference>
<feature type="compositionally biased region" description="Low complexity" evidence="6">
    <location>
        <begin position="445"/>
        <end position="454"/>
    </location>
</feature>
<dbReference type="InterPro" id="IPR036661">
    <property type="entry name" value="Luciferase-like_sf"/>
</dbReference>
<feature type="domain" description="Luciferase-like" evidence="7">
    <location>
        <begin position="22"/>
        <end position="391"/>
    </location>
</feature>
<evidence type="ECO:0000313" key="8">
    <source>
        <dbReference type="EMBL" id="MET3691961.1"/>
    </source>
</evidence>
<comment type="similarity">
    <text evidence="5">Belongs to the NtaA/SnaA/DszA monooxygenase family.</text>
</comment>
<evidence type="ECO:0000256" key="5">
    <source>
        <dbReference type="ARBA" id="ARBA00033748"/>
    </source>
</evidence>
<evidence type="ECO:0000256" key="1">
    <source>
        <dbReference type="ARBA" id="ARBA00022630"/>
    </source>
</evidence>
<dbReference type="SUPFAM" id="SSF51679">
    <property type="entry name" value="Bacterial luciferase-like"/>
    <property type="match status" value="1"/>
</dbReference>
<dbReference type="Proteomes" id="UP001549145">
    <property type="component" value="Unassembled WGS sequence"/>
</dbReference>
<dbReference type="Pfam" id="PF00296">
    <property type="entry name" value="Bac_luciferase"/>
    <property type="match status" value="1"/>
</dbReference>
<dbReference type="CDD" id="cd01095">
    <property type="entry name" value="Nitrilotriacetate_monoxgenase"/>
    <property type="match status" value="1"/>
</dbReference>
<dbReference type="EMBL" id="JBEPMM010000003">
    <property type="protein sequence ID" value="MET3691961.1"/>
    <property type="molecule type" value="Genomic_DNA"/>
</dbReference>
<keyword evidence="3" id="KW-0560">Oxidoreductase</keyword>
<organism evidence="8 9">
    <name type="scientific">Methylobacterium goesingense</name>
    <dbReference type="NCBI Taxonomy" id="243690"/>
    <lineage>
        <taxon>Bacteria</taxon>
        <taxon>Pseudomonadati</taxon>
        <taxon>Pseudomonadota</taxon>
        <taxon>Alphaproteobacteria</taxon>
        <taxon>Hyphomicrobiales</taxon>
        <taxon>Methylobacteriaceae</taxon>
        <taxon>Methylobacterium</taxon>
    </lineage>
</organism>
<keyword evidence="2" id="KW-0288">FMN</keyword>
<evidence type="ECO:0000256" key="6">
    <source>
        <dbReference type="SAM" id="MobiDB-lite"/>
    </source>
</evidence>
<dbReference type="InterPro" id="IPR051260">
    <property type="entry name" value="Diverse_substr_monoxygenases"/>
</dbReference>
<dbReference type="PANTHER" id="PTHR30011:SF16">
    <property type="entry name" value="C2H2 FINGER DOMAIN TRANSCRIPTION FACTOR (EUROFUNG)-RELATED"/>
    <property type="match status" value="1"/>
</dbReference>
<keyword evidence="9" id="KW-1185">Reference proteome</keyword>
<evidence type="ECO:0000256" key="3">
    <source>
        <dbReference type="ARBA" id="ARBA00023002"/>
    </source>
</evidence>
<dbReference type="RefSeq" id="WP_238280882.1">
    <property type="nucleotide sequence ID" value="NZ_BPQL01000104.1"/>
</dbReference>
<evidence type="ECO:0000256" key="4">
    <source>
        <dbReference type="ARBA" id="ARBA00023033"/>
    </source>
</evidence>
<comment type="caution">
    <text evidence="8">The sequence shown here is derived from an EMBL/GenBank/DDBJ whole genome shotgun (WGS) entry which is preliminary data.</text>
</comment>
<accession>A0ABV2L2B8</accession>